<dbReference type="AlphaFoldDB" id="A0A2T8JC14"/>
<dbReference type="Gramene" id="PVH47462">
    <property type="protein sequence ID" value="PVH47462"/>
    <property type="gene ID" value="PAHAL_4G068200"/>
</dbReference>
<name>A0A2T8JC14_9POAL</name>
<feature type="region of interest" description="Disordered" evidence="1">
    <location>
        <begin position="1"/>
        <end position="73"/>
    </location>
</feature>
<feature type="compositionally biased region" description="Basic and acidic residues" evidence="1">
    <location>
        <begin position="64"/>
        <end position="73"/>
    </location>
</feature>
<evidence type="ECO:0000256" key="1">
    <source>
        <dbReference type="SAM" id="MobiDB-lite"/>
    </source>
</evidence>
<organism evidence="2">
    <name type="scientific">Panicum hallii</name>
    <dbReference type="NCBI Taxonomy" id="206008"/>
    <lineage>
        <taxon>Eukaryota</taxon>
        <taxon>Viridiplantae</taxon>
        <taxon>Streptophyta</taxon>
        <taxon>Embryophyta</taxon>
        <taxon>Tracheophyta</taxon>
        <taxon>Spermatophyta</taxon>
        <taxon>Magnoliopsida</taxon>
        <taxon>Liliopsida</taxon>
        <taxon>Poales</taxon>
        <taxon>Poaceae</taxon>
        <taxon>PACMAD clade</taxon>
        <taxon>Panicoideae</taxon>
        <taxon>Panicodae</taxon>
        <taxon>Paniceae</taxon>
        <taxon>Panicinae</taxon>
        <taxon>Panicum</taxon>
        <taxon>Panicum sect. Panicum</taxon>
    </lineage>
</organism>
<gene>
    <name evidence="2" type="ORF">PAHAL_4G068200</name>
</gene>
<sequence>MGRERQAGRPSSSVRPSVLPSKGQQDEGKSAHLPTCGSSALRQKGKKGWYEHGRNRMLRPATHRTAEAEREAARGRELRIAARLHAAAFRDGDSVGRQGGIISSWLSVVGKKIGARLERRFETPWSLSMQLAKRRCVLAMDGTTRGTQARRIRKLMGDSNFVKDTER</sequence>
<reference evidence="2" key="1">
    <citation type="submission" date="2018-04" db="EMBL/GenBank/DDBJ databases">
        <title>WGS assembly of Panicum hallii.</title>
        <authorList>
            <person name="Lovell J."/>
            <person name="Jenkins J."/>
            <person name="Lowry D."/>
            <person name="Mamidi S."/>
            <person name="Sreedasyam A."/>
            <person name="Weng X."/>
            <person name="Barry K."/>
            <person name="Bonette J."/>
            <person name="Campitelli B."/>
            <person name="Daum C."/>
            <person name="Gordon S."/>
            <person name="Gould B."/>
            <person name="Lipzen A."/>
            <person name="Macqueen A."/>
            <person name="Palacio-Mejia J."/>
            <person name="Plott C."/>
            <person name="Shakirov E."/>
            <person name="Shu S."/>
            <person name="Yoshinaga Y."/>
            <person name="Zane M."/>
            <person name="Rokhsar D."/>
            <person name="Grimwood J."/>
            <person name="Schmutz J."/>
            <person name="Juenger T."/>
        </authorList>
    </citation>
    <scope>NUCLEOTIDE SEQUENCE [LARGE SCALE GENOMIC DNA]</scope>
    <source>
        <strain evidence="2">FIL2</strain>
    </source>
</reference>
<proteinExistence type="predicted"/>
<evidence type="ECO:0000313" key="2">
    <source>
        <dbReference type="EMBL" id="PVH47462.1"/>
    </source>
</evidence>
<dbReference type="Proteomes" id="UP000243499">
    <property type="component" value="Chromosome 4"/>
</dbReference>
<feature type="compositionally biased region" description="Low complexity" evidence="1">
    <location>
        <begin position="9"/>
        <end position="21"/>
    </location>
</feature>
<dbReference type="EMBL" id="CM008049">
    <property type="protein sequence ID" value="PVH47462.1"/>
    <property type="molecule type" value="Genomic_DNA"/>
</dbReference>
<protein>
    <submittedName>
        <fullName evidence="2">Uncharacterized protein</fullName>
    </submittedName>
</protein>
<accession>A0A2T8JC14</accession>